<organism evidence="2 3">
    <name type="scientific">Salirhabdus euzebyi</name>
    <dbReference type="NCBI Taxonomy" id="394506"/>
    <lineage>
        <taxon>Bacteria</taxon>
        <taxon>Bacillati</taxon>
        <taxon>Bacillota</taxon>
        <taxon>Bacilli</taxon>
        <taxon>Bacillales</taxon>
        <taxon>Bacillaceae</taxon>
        <taxon>Salirhabdus</taxon>
    </lineage>
</organism>
<dbReference type="AlphaFoldDB" id="A0A841Q1D5"/>
<dbReference type="InterPro" id="IPR043502">
    <property type="entry name" value="DNA/RNA_pol_sf"/>
</dbReference>
<reference evidence="2 3" key="1">
    <citation type="submission" date="2020-08" db="EMBL/GenBank/DDBJ databases">
        <title>Genomic Encyclopedia of Type Strains, Phase IV (KMG-IV): sequencing the most valuable type-strain genomes for metagenomic binning, comparative biology and taxonomic classification.</title>
        <authorList>
            <person name="Goeker M."/>
        </authorList>
    </citation>
    <scope>NUCLEOTIDE SEQUENCE [LARGE SCALE GENOMIC DNA]</scope>
    <source>
        <strain evidence="2 3">DSM 19612</strain>
    </source>
</reference>
<name>A0A841Q1D5_9BACI</name>
<protein>
    <recommendedName>
        <fullName evidence="1">Reverse transcriptase domain-containing protein</fullName>
    </recommendedName>
</protein>
<dbReference type="RefSeq" id="WP_174494467.1">
    <property type="nucleotide sequence ID" value="NZ_CADDWK010000001.1"/>
</dbReference>
<dbReference type="PANTHER" id="PTHR34047">
    <property type="entry name" value="NUCLEAR INTRON MATURASE 1, MITOCHONDRIAL-RELATED"/>
    <property type="match status" value="1"/>
</dbReference>
<proteinExistence type="predicted"/>
<dbReference type="PANTHER" id="PTHR34047:SF8">
    <property type="entry name" value="PROTEIN YKFC"/>
    <property type="match status" value="1"/>
</dbReference>
<dbReference type="CDD" id="cd01646">
    <property type="entry name" value="RT_Bac_retron_I"/>
    <property type="match status" value="1"/>
</dbReference>
<sequence>MKRHGYIYDKICDLDNIRHAMMKASLGKRKQTRVKAILENIDYYAFQIQKMLKNQTYTPTKPQIKIIEDGANKKTRTICKPNFYPDQIIHWSLMLQVEPIIMKGMYEYNCGSVPNRGTSYGQKAIRKWLDTDRKNTKYCLKMDVKKFYPSIDNEVLKSMFRRKIKDTNCLWLIDTIIDSNIGQPIGFFTSQWFANFFLEGLDHFIKEKLGVHYYVRYVDDLVLLGPNKKKLHKVRSAIQTYLESIKLKAKENWQVFKIENRAIDFLGLRFFRDKTILRKRNALRIKRRIRKIERKGFLTDKDASAIISYWGWIKRSNSFSFYHTIMKQIVNIELARKVVSMNAKIRNHQGRRFVAKLQAT</sequence>
<evidence type="ECO:0000313" key="2">
    <source>
        <dbReference type="EMBL" id="MBB6451973.1"/>
    </source>
</evidence>
<evidence type="ECO:0000313" key="3">
    <source>
        <dbReference type="Proteomes" id="UP000581688"/>
    </source>
</evidence>
<dbReference type="Pfam" id="PF00078">
    <property type="entry name" value="RVT_1"/>
    <property type="match status" value="1"/>
</dbReference>
<accession>A0A841Q1D5</accession>
<gene>
    <name evidence="2" type="ORF">HNQ94_000394</name>
</gene>
<dbReference type="InterPro" id="IPR051083">
    <property type="entry name" value="GrpII_Intron_Splice-Mob/Def"/>
</dbReference>
<feature type="domain" description="Reverse transcriptase" evidence="1">
    <location>
        <begin position="1"/>
        <end position="270"/>
    </location>
</feature>
<comment type="caution">
    <text evidence="2">The sequence shown here is derived from an EMBL/GenBank/DDBJ whole genome shotgun (WGS) entry which is preliminary data.</text>
</comment>
<dbReference type="PROSITE" id="PS50878">
    <property type="entry name" value="RT_POL"/>
    <property type="match status" value="1"/>
</dbReference>
<dbReference type="EMBL" id="JACHGH010000001">
    <property type="protein sequence ID" value="MBB6451973.1"/>
    <property type="molecule type" value="Genomic_DNA"/>
</dbReference>
<dbReference type="SUPFAM" id="SSF56672">
    <property type="entry name" value="DNA/RNA polymerases"/>
    <property type="match status" value="1"/>
</dbReference>
<dbReference type="Proteomes" id="UP000581688">
    <property type="component" value="Unassembled WGS sequence"/>
</dbReference>
<keyword evidence="3" id="KW-1185">Reference proteome</keyword>
<dbReference type="InterPro" id="IPR000477">
    <property type="entry name" value="RT_dom"/>
</dbReference>
<evidence type="ECO:0000259" key="1">
    <source>
        <dbReference type="PROSITE" id="PS50878"/>
    </source>
</evidence>